<dbReference type="PANTHER" id="PTHR43857:SF1">
    <property type="entry name" value="YJGH FAMILY PROTEIN"/>
    <property type="match status" value="1"/>
</dbReference>
<dbReference type="Gene3D" id="3.30.1330.40">
    <property type="entry name" value="RutC-like"/>
    <property type="match status" value="1"/>
</dbReference>
<dbReference type="PANTHER" id="PTHR43857">
    <property type="entry name" value="BLR7761 PROTEIN"/>
    <property type="match status" value="1"/>
</dbReference>
<gene>
    <name evidence="1" type="ORF">GCM10009092_44340</name>
</gene>
<comment type="caution">
    <text evidence="1">The sequence shown here is derived from an EMBL/GenBank/DDBJ whole genome shotgun (WGS) entry which is preliminary data.</text>
</comment>
<name>A0ABN0XWV5_9ALTE</name>
<dbReference type="CDD" id="cd00448">
    <property type="entry name" value="YjgF_YER057c_UK114_family"/>
    <property type="match status" value="1"/>
</dbReference>
<dbReference type="InterPro" id="IPR006175">
    <property type="entry name" value="YjgF/YER057c/UK114"/>
</dbReference>
<dbReference type="EMBL" id="BAAAEI010000031">
    <property type="protein sequence ID" value="GAA0375234.1"/>
    <property type="molecule type" value="Genomic_DNA"/>
</dbReference>
<evidence type="ECO:0000313" key="2">
    <source>
        <dbReference type="Proteomes" id="UP001501757"/>
    </source>
</evidence>
<dbReference type="SUPFAM" id="SSF55298">
    <property type="entry name" value="YjgF-like"/>
    <property type="match status" value="1"/>
</dbReference>
<organism evidence="1 2">
    <name type="scientific">Bowmanella denitrificans</name>
    <dbReference type="NCBI Taxonomy" id="366582"/>
    <lineage>
        <taxon>Bacteria</taxon>
        <taxon>Pseudomonadati</taxon>
        <taxon>Pseudomonadota</taxon>
        <taxon>Gammaproteobacteria</taxon>
        <taxon>Alteromonadales</taxon>
        <taxon>Alteromonadaceae</taxon>
        <taxon>Bowmanella</taxon>
    </lineage>
</organism>
<proteinExistence type="predicted"/>
<accession>A0ABN0XWV5</accession>
<reference evidence="1 2" key="1">
    <citation type="journal article" date="2019" name="Int. J. Syst. Evol. Microbiol.">
        <title>The Global Catalogue of Microorganisms (GCM) 10K type strain sequencing project: providing services to taxonomists for standard genome sequencing and annotation.</title>
        <authorList>
            <consortium name="The Broad Institute Genomics Platform"/>
            <consortium name="The Broad Institute Genome Sequencing Center for Infectious Disease"/>
            <person name="Wu L."/>
            <person name="Ma J."/>
        </authorList>
    </citation>
    <scope>NUCLEOTIDE SEQUENCE [LARGE SCALE GENOMIC DNA]</scope>
    <source>
        <strain evidence="1 2">JCM 13378</strain>
    </source>
</reference>
<dbReference type="Proteomes" id="UP001501757">
    <property type="component" value="Unassembled WGS sequence"/>
</dbReference>
<dbReference type="RefSeq" id="WP_343847558.1">
    <property type="nucleotide sequence ID" value="NZ_BAAAEI010000031.1"/>
</dbReference>
<keyword evidence="2" id="KW-1185">Reference proteome</keyword>
<evidence type="ECO:0000313" key="1">
    <source>
        <dbReference type="EMBL" id="GAA0375234.1"/>
    </source>
</evidence>
<dbReference type="InterPro" id="IPR035959">
    <property type="entry name" value="RutC-like_sf"/>
</dbReference>
<sequence length="150" mass="16685">MLKWLVASLFCITLGVGECQSAPNAQVIERKHYAPFEQEIGFSMVSRVGDQLYLSGIVGAGGDVAAQLQSCYQTIGEILADYGTDTRAIIRETIYTLDMEALKKAQDLRKTFFTHGSYPSATWVQVERLYSEELLIEVEVQVLLAEKGEN</sequence>
<protein>
    <submittedName>
        <fullName evidence="1">Uncharacterized protein</fullName>
    </submittedName>
</protein>
<dbReference type="Pfam" id="PF01042">
    <property type="entry name" value="Ribonuc_L-PSP"/>
    <property type="match status" value="1"/>
</dbReference>